<sequence>MKKAYAKINLDAILYNYRHLKCQFQKNIIAVLKDDAYGLGAVPIAKHLQNEEGIVFAVKDLHEAIQLRKAKIIKDILVLGVFEKKDLSKIKKYHLQVIVTTLKQLEELKDTSIPFHLKVNTGMNRLGLSIEDFKKAFFLCHHHPQYCLKGIMTHFATADENHKQYQVFKEALQGLDCSSLMIHCFSSNSLQQDDLTNYCRVGIRLYGLFKRDLML</sequence>
<dbReference type="GO" id="GO:0008784">
    <property type="term" value="F:alanine racemase activity"/>
    <property type="evidence" value="ECO:0007669"/>
    <property type="project" value="InterPro"/>
</dbReference>
<evidence type="ECO:0000256" key="3">
    <source>
        <dbReference type="ARBA" id="ARBA00023235"/>
    </source>
</evidence>
<dbReference type="AlphaFoldDB" id="A0A9D1G8H6"/>
<proteinExistence type="predicted"/>
<protein>
    <submittedName>
        <fullName evidence="6">Alanine racemase</fullName>
    </submittedName>
</protein>
<dbReference type="GO" id="GO:0030170">
    <property type="term" value="F:pyridoxal phosphate binding"/>
    <property type="evidence" value="ECO:0007669"/>
    <property type="project" value="TreeGrafter"/>
</dbReference>
<dbReference type="GO" id="GO:0006522">
    <property type="term" value="P:alanine metabolic process"/>
    <property type="evidence" value="ECO:0007669"/>
    <property type="project" value="InterPro"/>
</dbReference>
<dbReference type="FunFam" id="3.20.20.10:FF:000002">
    <property type="entry name" value="Alanine racemase"/>
    <property type="match status" value="1"/>
</dbReference>
<evidence type="ECO:0000313" key="6">
    <source>
        <dbReference type="EMBL" id="HIT17345.1"/>
    </source>
</evidence>
<gene>
    <name evidence="6" type="ORF">IAD04_03055</name>
</gene>
<comment type="cofactor">
    <cofactor evidence="1 4">
        <name>pyridoxal 5'-phosphate</name>
        <dbReference type="ChEBI" id="CHEBI:597326"/>
    </cofactor>
</comment>
<reference evidence="6" key="1">
    <citation type="submission" date="2020-10" db="EMBL/GenBank/DDBJ databases">
        <authorList>
            <person name="Gilroy R."/>
        </authorList>
    </citation>
    <scope>NUCLEOTIDE SEQUENCE</scope>
    <source>
        <strain evidence="6">14508</strain>
    </source>
</reference>
<dbReference type="InterPro" id="IPR020622">
    <property type="entry name" value="Ala_racemase_pyridoxalP-BS"/>
</dbReference>
<accession>A0A9D1G8H6</accession>
<dbReference type="PRINTS" id="PR00992">
    <property type="entry name" value="ALARACEMASE"/>
</dbReference>
<dbReference type="GO" id="GO:0005829">
    <property type="term" value="C:cytosol"/>
    <property type="evidence" value="ECO:0007669"/>
    <property type="project" value="TreeGrafter"/>
</dbReference>
<dbReference type="Pfam" id="PF01168">
    <property type="entry name" value="Ala_racemase_N"/>
    <property type="match status" value="1"/>
</dbReference>
<reference evidence="6" key="2">
    <citation type="journal article" date="2021" name="PeerJ">
        <title>Extensive microbial diversity within the chicken gut microbiome revealed by metagenomics and culture.</title>
        <authorList>
            <person name="Gilroy R."/>
            <person name="Ravi A."/>
            <person name="Getino M."/>
            <person name="Pursley I."/>
            <person name="Horton D.L."/>
            <person name="Alikhan N.F."/>
            <person name="Baker D."/>
            <person name="Gharbi K."/>
            <person name="Hall N."/>
            <person name="Watson M."/>
            <person name="Adriaenssens E.M."/>
            <person name="Foster-Nyarko E."/>
            <person name="Jarju S."/>
            <person name="Secka A."/>
            <person name="Antonio M."/>
            <person name="Oren A."/>
            <person name="Chaudhuri R.R."/>
            <person name="La Ragione R."/>
            <person name="Hildebrand F."/>
            <person name="Pallen M.J."/>
        </authorList>
    </citation>
    <scope>NUCLEOTIDE SEQUENCE</scope>
    <source>
        <strain evidence="6">14508</strain>
    </source>
</reference>
<keyword evidence="2 4" id="KW-0663">Pyridoxal phosphate</keyword>
<comment type="caution">
    <text evidence="6">The sequence shown here is derived from an EMBL/GenBank/DDBJ whole genome shotgun (WGS) entry which is preliminary data.</text>
</comment>
<dbReference type="InterPro" id="IPR029066">
    <property type="entry name" value="PLP-binding_barrel"/>
</dbReference>
<organism evidence="6 7">
    <name type="scientific">Candidatus Caccosoma faecigallinarum</name>
    <dbReference type="NCBI Taxonomy" id="2840720"/>
    <lineage>
        <taxon>Bacteria</taxon>
        <taxon>Bacillati</taxon>
        <taxon>Bacillota</taxon>
        <taxon>Bacillota incertae sedis</taxon>
        <taxon>Candidatus Caccosoma</taxon>
    </lineage>
</organism>
<evidence type="ECO:0000256" key="4">
    <source>
        <dbReference type="PIRSR" id="PIRSR600821-50"/>
    </source>
</evidence>
<dbReference type="PANTHER" id="PTHR30511:SF0">
    <property type="entry name" value="ALANINE RACEMASE, CATABOLIC-RELATED"/>
    <property type="match status" value="1"/>
</dbReference>
<feature type="non-terminal residue" evidence="6">
    <location>
        <position position="215"/>
    </location>
</feature>
<dbReference type="EMBL" id="DVKI01000097">
    <property type="protein sequence ID" value="HIT17345.1"/>
    <property type="molecule type" value="Genomic_DNA"/>
</dbReference>
<evidence type="ECO:0000256" key="1">
    <source>
        <dbReference type="ARBA" id="ARBA00001933"/>
    </source>
</evidence>
<evidence type="ECO:0000313" key="7">
    <source>
        <dbReference type="Proteomes" id="UP000886893"/>
    </source>
</evidence>
<name>A0A9D1G8H6_9FIRM</name>
<evidence type="ECO:0000256" key="2">
    <source>
        <dbReference type="ARBA" id="ARBA00022898"/>
    </source>
</evidence>
<feature type="domain" description="Alanine racemase N-terminal" evidence="5">
    <location>
        <begin position="8"/>
        <end position="208"/>
    </location>
</feature>
<dbReference type="InterPro" id="IPR001608">
    <property type="entry name" value="Ala_racemase_N"/>
</dbReference>
<dbReference type="PANTHER" id="PTHR30511">
    <property type="entry name" value="ALANINE RACEMASE"/>
    <property type="match status" value="1"/>
</dbReference>
<evidence type="ECO:0000259" key="5">
    <source>
        <dbReference type="Pfam" id="PF01168"/>
    </source>
</evidence>
<dbReference type="Gene3D" id="3.20.20.10">
    <property type="entry name" value="Alanine racemase"/>
    <property type="match status" value="1"/>
</dbReference>
<dbReference type="InterPro" id="IPR000821">
    <property type="entry name" value="Ala_racemase"/>
</dbReference>
<keyword evidence="3" id="KW-0413">Isomerase</keyword>
<dbReference type="SUPFAM" id="SSF51419">
    <property type="entry name" value="PLP-binding barrel"/>
    <property type="match status" value="1"/>
</dbReference>
<dbReference type="PROSITE" id="PS00395">
    <property type="entry name" value="ALANINE_RACEMASE"/>
    <property type="match status" value="1"/>
</dbReference>
<feature type="modified residue" description="N6-(pyridoxal phosphate)lysine" evidence="4">
    <location>
        <position position="33"/>
    </location>
</feature>
<dbReference type="Proteomes" id="UP000886893">
    <property type="component" value="Unassembled WGS sequence"/>
</dbReference>